<feature type="domain" description="Beta/gamma crystallin 'Greek key'" evidence="4">
    <location>
        <begin position="1178"/>
        <end position="1220"/>
    </location>
</feature>
<feature type="domain" description="Beta/gamma crystallin 'Greek key'" evidence="4">
    <location>
        <begin position="1507"/>
        <end position="1547"/>
    </location>
</feature>
<feature type="compositionally biased region" description="Basic and acidic residues" evidence="3">
    <location>
        <begin position="524"/>
        <end position="535"/>
    </location>
</feature>
<dbReference type="InterPro" id="IPR001064">
    <property type="entry name" value="Beta/gamma_crystallin"/>
</dbReference>
<feature type="region of interest" description="Disordered" evidence="3">
    <location>
        <begin position="768"/>
        <end position="791"/>
    </location>
</feature>
<feature type="region of interest" description="Disordered" evidence="3">
    <location>
        <begin position="808"/>
        <end position="915"/>
    </location>
</feature>
<sequence>METVGVPHCDSDSENPEEQPNSSGVLGRIGSWLWSRSSTSSGETPSPTCPDQPGAPESLSEDVFYPVSQSHNHPSGDETPEDEWEEASSSFHPPKPNQEHHFSRESQAGTGKKIHVYLEETSISGNAGQETETVTKYAKSLQVRPKSRSSVSLDAENRHSSFSSALVGVSLQTQRSCESLDEEMGRKHGRRRSRKNSQGDEKSSSNKEATDKDLTKSPKSKEASDASKTAPPPAEFQSGSSGCEQGLNSALACGGVAVEEVNMEETDSLYRVERKTETPESKRRSMKVSRSEVKLFTKNVPLRAEHKVTIGGKSDLRRREGIPEEQPVEDKLEDDKKPDDKPKPSTGRIADKISIFENQTLGTPGQFNIPRSADVSPMRKPAGRLKTDITFSDERTKRRSSSSSPPRDRVMTIKDRVRNFTEACNSTAPGSPKQNITRIHRKVSASKSLELLDFPDEPLTKEKAVAKIVLQLNGGDANASAGNLKNQSPKEMTEKEQANEATDTVDSGKMLPKTETRTRRRKSKDLLSPKSENKLEINNLDVGQKEQDGSENVAKQVSDSVLSKSQDKLVNEIDTSCSQTKKPIDGDPVLPQKEQETAGQNTAPFTTGTEDFLTDAKARSKDDWSASQNVPSSWLDLDYPKPKLKPLTEAKLTSSGSENNLLDTSAELDDDDFVEKIKKLCAPFMLPPRKHNSLRAPQPPFAMPAIKEDRFEKTFDPEEFTFGLRKKKQISFEMPSLLAKLQNSDEKPSIKPARASLAERSMLLGGFERFRDKKSLKDEKEEDKDEIKDEIKVKSRLEGSCVLNSLTTSSFRSKLSQSQPQAESTNSGNVSPQQTSPQQLGPPPPEAGGEKEEIQQAEEAVESDSGPPLPTFSQIKLPDFLEKRTQREAKEQGQRGTPTLQPASTKVESDMSTVTEAQKHTEQLQVHTQVVEEKPTVTESVQKTEKELQEHHKAAVKMPSPVEPSVKTPQKLPDSLPNHFSGISLKDKPTSPVAPLKRRLSNKLRPAKGFHKRPGKMLLYEKAPLEGQVYEVHRDVEDATSMLLSALVSVRVIRGCWVLYEKPGFQGRTIALEEGALELSNIWAQPDPEPGTEPGLDPQMLSDQPLQIGSIRLAVSDYSIPHIDLFTEPEGGAGSLLTMTTPWRRALLGFLSAPRLYKCTLEYSGVPDPDPDLVLSLLQWLVFSDPGFQGMLAVLETGVYPFPEAWGFPSPFVGSLRPLKMGGFKVENHNEIKALVYEQAGFEGPCLETETDVFCFGEEEGGQDTALQCVGSLKILGGLWVGYSEPGFEGQQYILEEGEYLDCQDWGGAEILSLRPIMADFMSPHVKMFSDRDFGALGVNIDLTVPVINMEETGYGLKTQSVDVLSGVWVVFEQPGFSGESFLLEKGQYGSPEDWGSARPTIASAMPVLLENFENAAKFKVQLFPDADFHGSPLLLEDSEGSLPPGFSVGSCKVLAGSWVAYEGQDFSGRMYVLDEGSYPDLRAMGCVDSSATILSMQVTGFEFSLPSVVLFERIGLKGKRLVLNDGEVNLLMSGGGGRVQSVMVEGGMCEREREKQRQKKEKERKEERGGREKKERERRKTKRQREGGGQREREAEEKQTHREEREEREKDQRERKKKEMKLREERGTREKREG</sequence>
<evidence type="ECO:0000259" key="4">
    <source>
        <dbReference type="PROSITE" id="PS50915"/>
    </source>
</evidence>
<feature type="region of interest" description="Disordered" evidence="3">
    <location>
        <begin position="262"/>
        <end position="409"/>
    </location>
</feature>
<reference evidence="6" key="1">
    <citation type="submission" date="2024-04" db="EMBL/GenBank/DDBJ databases">
        <title>Salinicola lusitanus LLJ914,a marine bacterium isolated from the Okinawa Trough.</title>
        <authorList>
            <person name="Li J."/>
        </authorList>
    </citation>
    <scope>NUCLEOTIDE SEQUENCE [LARGE SCALE GENOMIC DNA]</scope>
</reference>
<feature type="domain" description="Beta/gamma crystallin 'Greek key'" evidence="4">
    <location>
        <begin position="1367"/>
        <end position="1410"/>
    </location>
</feature>
<evidence type="ECO:0000256" key="2">
    <source>
        <dbReference type="ARBA" id="ARBA00022737"/>
    </source>
</evidence>
<feature type="domain" description="Beta/gamma crystallin 'Greek key'" evidence="4">
    <location>
        <begin position="1055"/>
        <end position="1115"/>
    </location>
</feature>
<dbReference type="Proteomes" id="UP001460270">
    <property type="component" value="Unassembled WGS sequence"/>
</dbReference>
<feature type="compositionally biased region" description="Polar residues" evidence="3">
    <location>
        <begin position="160"/>
        <end position="177"/>
    </location>
</feature>
<keyword evidence="6" id="KW-1185">Reference proteome</keyword>
<protein>
    <recommendedName>
        <fullName evidence="4">Beta/gamma crystallin 'Greek key' domain-containing protein</fullName>
    </recommendedName>
</protein>
<dbReference type="PRINTS" id="PR01367">
    <property type="entry name" value="BGCRYSTALLIN"/>
</dbReference>
<feature type="compositionally biased region" description="Basic and acidic residues" evidence="3">
    <location>
        <begin position="197"/>
        <end position="225"/>
    </location>
</feature>
<feature type="region of interest" description="Disordered" evidence="3">
    <location>
        <begin position="1"/>
        <end position="113"/>
    </location>
</feature>
<dbReference type="Gene3D" id="2.60.20.10">
    <property type="entry name" value="Crystallins"/>
    <property type="match status" value="5"/>
</dbReference>
<feature type="compositionally biased region" description="Basic and acidic residues" evidence="3">
    <location>
        <begin position="1585"/>
        <end position="1615"/>
    </location>
</feature>
<feature type="compositionally biased region" description="Basic and acidic residues" evidence="3">
    <location>
        <begin position="879"/>
        <end position="893"/>
    </location>
</feature>
<evidence type="ECO:0000256" key="3">
    <source>
        <dbReference type="SAM" id="MobiDB-lite"/>
    </source>
</evidence>
<dbReference type="InterPro" id="IPR020891">
    <property type="entry name" value="UPF0758_CS"/>
</dbReference>
<feature type="region of interest" description="Disordered" evidence="3">
    <location>
        <begin position="136"/>
        <end position="247"/>
    </location>
</feature>
<name>A0AAW0NU70_9GOBI</name>
<dbReference type="SMART" id="SM00247">
    <property type="entry name" value="XTALbg"/>
    <property type="match status" value="4"/>
</dbReference>
<dbReference type="PROSITE" id="PS01302">
    <property type="entry name" value="UPF0758"/>
    <property type="match status" value="1"/>
</dbReference>
<accession>A0AAW0NU70</accession>
<feature type="compositionally biased region" description="Polar residues" evidence="3">
    <location>
        <begin position="480"/>
        <end position="490"/>
    </location>
</feature>
<feature type="region of interest" description="Disordered" evidence="3">
    <location>
        <begin position="954"/>
        <end position="995"/>
    </location>
</feature>
<gene>
    <name evidence="5" type="ORF">WMY93_015236</name>
</gene>
<feature type="compositionally biased region" description="Polar residues" evidence="3">
    <location>
        <begin position="894"/>
        <end position="915"/>
    </location>
</feature>
<dbReference type="PROSITE" id="PS50915">
    <property type="entry name" value="CRYSTALLIN_BETA_GAMMA"/>
    <property type="match status" value="8"/>
</dbReference>
<proteinExistence type="inferred from homology"/>
<feature type="compositionally biased region" description="Polar residues" evidence="3">
    <location>
        <begin position="808"/>
        <end position="831"/>
    </location>
</feature>
<feature type="domain" description="Beta/gamma crystallin 'Greek key'" evidence="4">
    <location>
        <begin position="1015"/>
        <end position="1054"/>
    </location>
</feature>
<feature type="region of interest" description="Disordered" evidence="3">
    <location>
        <begin position="473"/>
        <end position="641"/>
    </location>
</feature>
<feature type="compositionally biased region" description="Polar residues" evidence="3">
    <location>
        <begin position="356"/>
        <end position="366"/>
    </location>
</feature>
<feature type="region of interest" description="Disordered" evidence="3">
    <location>
        <begin position="1546"/>
        <end position="1635"/>
    </location>
</feature>
<dbReference type="PANTHER" id="PTHR11818">
    <property type="entry name" value="BETA/GAMMA CRYSTALLIN"/>
    <property type="match status" value="1"/>
</dbReference>
<feature type="compositionally biased region" description="Basic and acidic residues" evidence="3">
    <location>
        <begin position="268"/>
        <end position="295"/>
    </location>
</feature>
<dbReference type="PANTHER" id="PTHR11818:SF2">
    <property type="entry name" value="BETA_GAMMA CRYSTALLIN DOMAIN-CONTAINING PROTEIN 1"/>
    <property type="match status" value="1"/>
</dbReference>
<feature type="domain" description="Beta/gamma crystallin 'Greek key'" evidence="4">
    <location>
        <begin position="1457"/>
        <end position="1501"/>
    </location>
</feature>
<organism evidence="5 6">
    <name type="scientific">Mugilogobius chulae</name>
    <name type="common">yellowstripe goby</name>
    <dbReference type="NCBI Taxonomy" id="88201"/>
    <lineage>
        <taxon>Eukaryota</taxon>
        <taxon>Metazoa</taxon>
        <taxon>Chordata</taxon>
        <taxon>Craniata</taxon>
        <taxon>Vertebrata</taxon>
        <taxon>Euteleostomi</taxon>
        <taxon>Actinopterygii</taxon>
        <taxon>Neopterygii</taxon>
        <taxon>Teleostei</taxon>
        <taxon>Neoteleostei</taxon>
        <taxon>Acanthomorphata</taxon>
        <taxon>Gobiaria</taxon>
        <taxon>Gobiiformes</taxon>
        <taxon>Gobioidei</taxon>
        <taxon>Gobiidae</taxon>
        <taxon>Gobionellinae</taxon>
        <taxon>Mugilogobius</taxon>
    </lineage>
</organism>
<keyword evidence="2" id="KW-0677">Repeat</keyword>
<feature type="compositionally biased region" description="Polar residues" evidence="3">
    <location>
        <begin position="237"/>
        <end position="247"/>
    </location>
</feature>
<feature type="domain" description="Beta/gamma crystallin 'Greek key'" evidence="4">
    <location>
        <begin position="1232"/>
        <end position="1277"/>
    </location>
</feature>
<feature type="compositionally biased region" description="Polar residues" evidence="3">
    <location>
        <begin position="597"/>
        <end position="609"/>
    </location>
</feature>
<feature type="compositionally biased region" description="Basic and acidic residues" evidence="3">
    <location>
        <begin position="1622"/>
        <end position="1635"/>
    </location>
</feature>
<evidence type="ECO:0000313" key="6">
    <source>
        <dbReference type="Proteomes" id="UP001460270"/>
    </source>
</evidence>
<evidence type="ECO:0000256" key="1">
    <source>
        <dbReference type="ARBA" id="ARBA00009646"/>
    </source>
</evidence>
<feature type="compositionally biased region" description="Basic and acidic residues" evidence="3">
    <location>
        <begin position="1549"/>
        <end position="1576"/>
    </location>
</feature>
<dbReference type="EMBL" id="JBBPFD010000011">
    <property type="protein sequence ID" value="KAK7906624.1"/>
    <property type="molecule type" value="Genomic_DNA"/>
</dbReference>
<comment type="caution">
    <text evidence="5">The sequence shown here is derived from an EMBL/GenBank/DDBJ whole genome shotgun (WGS) entry which is preliminary data.</text>
</comment>
<feature type="compositionally biased region" description="Basic and acidic residues" evidence="3">
    <location>
        <begin position="614"/>
        <end position="624"/>
    </location>
</feature>
<evidence type="ECO:0000313" key="5">
    <source>
        <dbReference type="EMBL" id="KAK7906624.1"/>
    </source>
</evidence>
<dbReference type="InterPro" id="IPR011024">
    <property type="entry name" value="G_crystallin-like"/>
</dbReference>
<comment type="similarity">
    <text evidence="1">Belongs to the beta/gamma-crystallin family.</text>
</comment>
<dbReference type="Pfam" id="PF00030">
    <property type="entry name" value="Crystall"/>
    <property type="match status" value="4"/>
</dbReference>
<feature type="compositionally biased region" description="Low complexity" evidence="3">
    <location>
        <begin position="35"/>
        <end position="46"/>
    </location>
</feature>
<feature type="domain" description="Beta/gamma crystallin 'Greek key'" evidence="4">
    <location>
        <begin position="1278"/>
        <end position="1318"/>
    </location>
</feature>
<feature type="compositionally biased region" description="Polar residues" evidence="3">
    <location>
        <begin position="553"/>
        <end position="564"/>
    </location>
</feature>
<dbReference type="InterPro" id="IPR050252">
    <property type="entry name" value="Beta/Gamma-Crystallin"/>
</dbReference>
<dbReference type="SUPFAM" id="SSF49695">
    <property type="entry name" value="gamma-Crystallin-like"/>
    <property type="match status" value="3"/>
</dbReference>
<feature type="compositionally biased region" description="Basic and acidic residues" evidence="3">
    <location>
        <begin position="303"/>
        <end position="343"/>
    </location>
</feature>